<dbReference type="GO" id="GO:0008686">
    <property type="term" value="F:3,4-dihydroxy-2-butanone-4-phosphate synthase activity"/>
    <property type="evidence" value="ECO:0007669"/>
    <property type="project" value="UniProtKB-EC"/>
</dbReference>
<organism evidence="7 8">
    <name type="scientific">Gimibacter soli</name>
    <dbReference type="NCBI Taxonomy" id="3024400"/>
    <lineage>
        <taxon>Bacteria</taxon>
        <taxon>Pseudomonadati</taxon>
        <taxon>Pseudomonadota</taxon>
        <taxon>Alphaproteobacteria</taxon>
        <taxon>Kordiimonadales</taxon>
        <taxon>Temperatibacteraceae</taxon>
        <taxon>Gimibacter</taxon>
    </lineage>
</organism>
<keyword evidence="6" id="KW-0479">Metal-binding</keyword>
<reference evidence="7" key="1">
    <citation type="submission" date="2023-01" db="EMBL/GenBank/DDBJ databases">
        <title>The genome sequence of Kordiimonadaceae bacterium 6D33.</title>
        <authorList>
            <person name="Liu Y."/>
        </authorList>
    </citation>
    <scope>NUCLEOTIDE SEQUENCE</scope>
    <source>
        <strain evidence="7">6D33</strain>
    </source>
</reference>
<dbReference type="InterPro" id="IPR017945">
    <property type="entry name" value="DHBP_synth_RibB-like_a/b_dom"/>
</dbReference>
<evidence type="ECO:0000256" key="6">
    <source>
        <dbReference type="ARBA" id="ARBA00022723"/>
    </source>
</evidence>
<dbReference type="RefSeq" id="WP_289502821.1">
    <property type="nucleotide sequence ID" value="NZ_CP116805.1"/>
</dbReference>
<gene>
    <name evidence="7" type="ORF">PH603_12255</name>
</gene>
<sequence>MSDIRKALEDLANGKIIVLTGDRLRGGDIDFAVAAKHANAEAINFMAKHGRGLVCLSLTPARAVKLGIRLINSGKERQSGRPFGQSIEAKTGVSTGISVADRAHTISVAIRDGATGDDITAPGHVMPLIAAAGGVKERPAAAEASIDLCRMAGAGDTAVICSIMREDGEMARLPDIEALIREFDLAVADIDDLLALLDKGDIPQ</sequence>
<dbReference type="GO" id="GO:0009231">
    <property type="term" value="P:riboflavin biosynthetic process"/>
    <property type="evidence" value="ECO:0007669"/>
    <property type="project" value="UniProtKB-KW"/>
</dbReference>
<dbReference type="Gene3D" id="3.90.870.10">
    <property type="entry name" value="DHBP synthase"/>
    <property type="match status" value="1"/>
</dbReference>
<dbReference type="GO" id="GO:0005829">
    <property type="term" value="C:cytosol"/>
    <property type="evidence" value="ECO:0007669"/>
    <property type="project" value="TreeGrafter"/>
</dbReference>
<dbReference type="KEGG" id="gso:PH603_12255"/>
<evidence type="ECO:0000313" key="8">
    <source>
        <dbReference type="Proteomes" id="UP001217500"/>
    </source>
</evidence>
<proteinExistence type="predicted"/>
<dbReference type="EMBL" id="CP116805">
    <property type="protein sequence ID" value="WCL53309.1"/>
    <property type="molecule type" value="Genomic_DNA"/>
</dbReference>
<dbReference type="PANTHER" id="PTHR21327:SF18">
    <property type="entry name" value="3,4-DIHYDROXY-2-BUTANONE 4-PHOSPHATE SYNTHASE"/>
    <property type="match status" value="1"/>
</dbReference>
<dbReference type="SUPFAM" id="SSF55821">
    <property type="entry name" value="YrdC/RibB"/>
    <property type="match status" value="1"/>
</dbReference>
<comment type="function">
    <text evidence="1">Catalyzes the conversion of D-ribulose 5-phosphate to formate and 3,4-dihydroxy-2-butanone 4-phosphate.</text>
</comment>
<dbReference type="GO" id="GO:0046872">
    <property type="term" value="F:metal ion binding"/>
    <property type="evidence" value="ECO:0007669"/>
    <property type="project" value="UniProtKB-KW"/>
</dbReference>
<dbReference type="AlphaFoldDB" id="A0AAF0BJN7"/>
<name>A0AAF0BJN7_9PROT</name>
<dbReference type="InterPro" id="IPR000422">
    <property type="entry name" value="DHBP_synthase_RibB"/>
</dbReference>
<dbReference type="GO" id="GO:0003935">
    <property type="term" value="F:GTP cyclohydrolase II activity"/>
    <property type="evidence" value="ECO:0007669"/>
    <property type="project" value="TreeGrafter"/>
</dbReference>
<evidence type="ECO:0000256" key="3">
    <source>
        <dbReference type="ARBA" id="ARBA00012153"/>
    </source>
</evidence>
<comment type="pathway">
    <text evidence="2">Cofactor biosynthesis; riboflavin biosynthesis; 2-hydroxy-3-oxobutyl phosphate from D-ribulose 5-phosphate: step 1/1.</text>
</comment>
<dbReference type="Pfam" id="PF00926">
    <property type="entry name" value="DHBP_synthase"/>
    <property type="match status" value="1"/>
</dbReference>
<protein>
    <recommendedName>
        <fullName evidence="4">3,4-dihydroxy-2-butanone 4-phosphate synthase</fullName>
        <ecNumber evidence="3">4.1.99.12</ecNumber>
    </recommendedName>
</protein>
<evidence type="ECO:0000256" key="1">
    <source>
        <dbReference type="ARBA" id="ARBA00002284"/>
    </source>
</evidence>
<dbReference type="EC" id="4.1.99.12" evidence="3"/>
<dbReference type="Proteomes" id="UP001217500">
    <property type="component" value="Chromosome"/>
</dbReference>
<accession>A0AAF0BJN7</accession>
<evidence type="ECO:0000313" key="7">
    <source>
        <dbReference type="EMBL" id="WCL53309.1"/>
    </source>
</evidence>
<keyword evidence="5" id="KW-0686">Riboflavin biosynthesis</keyword>
<dbReference type="PANTHER" id="PTHR21327">
    <property type="entry name" value="GTP CYCLOHYDROLASE II-RELATED"/>
    <property type="match status" value="1"/>
</dbReference>
<evidence type="ECO:0000256" key="4">
    <source>
        <dbReference type="ARBA" id="ARBA00018836"/>
    </source>
</evidence>
<evidence type="ECO:0000256" key="5">
    <source>
        <dbReference type="ARBA" id="ARBA00022619"/>
    </source>
</evidence>
<evidence type="ECO:0000256" key="2">
    <source>
        <dbReference type="ARBA" id="ARBA00004904"/>
    </source>
</evidence>
<keyword evidence="8" id="KW-1185">Reference proteome</keyword>